<comment type="caution">
    <text evidence="5">The sequence shown here is derived from an EMBL/GenBank/DDBJ whole genome shotgun (WGS) entry which is preliminary data.</text>
</comment>
<evidence type="ECO:0000313" key="5">
    <source>
        <dbReference type="EMBL" id="MFC5020603.1"/>
    </source>
</evidence>
<evidence type="ECO:0000256" key="1">
    <source>
        <dbReference type="ARBA" id="ARBA00022741"/>
    </source>
</evidence>
<accession>A0ABV9X797</accession>
<dbReference type="SUPFAM" id="SSF52540">
    <property type="entry name" value="P-loop containing nucleoside triphosphate hydrolases"/>
    <property type="match status" value="1"/>
</dbReference>
<organism evidence="5 6">
    <name type="scientific">Streptomyces coeruleoprunus</name>
    <dbReference type="NCBI Taxonomy" id="285563"/>
    <lineage>
        <taxon>Bacteria</taxon>
        <taxon>Bacillati</taxon>
        <taxon>Actinomycetota</taxon>
        <taxon>Actinomycetes</taxon>
        <taxon>Kitasatosporales</taxon>
        <taxon>Streptomycetaceae</taxon>
        <taxon>Streptomyces</taxon>
    </lineage>
</organism>
<evidence type="ECO:0000256" key="3">
    <source>
        <dbReference type="SAM" id="MobiDB-lite"/>
    </source>
</evidence>
<dbReference type="InterPro" id="IPR017871">
    <property type="entry name" value="ABC_transporter-like_CS"/>
</dbReference>
<feature type="region of interest" description="Disordered" evidence="3">
    <location>
        <begin position="231"/>
        <end position="265"/>
    </location>
</feature>
<keyword evidence="6" id="KW-1185">Reference proteome</keyword>
<dbReference type="InterPro" id="IPR003439">
    <property type="entry name" value="ABC_transporter-like_ATP-bd"/>
</dbReference>
<dbReference type="PROSITE" id="PS50893">
    <property type="entry name" value="ABC_TRANSPORTER_2"/>
    <property type="match status" value="1"/>
</dbReference>
<sequence>MTSRTLNVSGLTCRAGGRTLLRDAALRAVPGESVAVTGPSGSGKSTLLSCLAGLHRPEAGTIEVCGTDLATLRPAAAAAWRLRTIGFVYQFGELLPDLSAVENAALPLLIAGKGRREAYGTAARLLDELGVGAVADARAGVLSGGERQRVAVARALSTRPPLILADEPTGALDEYATDDVCALLFGLPARYDCTVVVVTHNPVVAHYADRRLTLRDATLHDTTVYDTTAYDTAPDDLTETAPRDATQLGTTDPDTAPRGATEAGA</sequence>
<dbReference type="InterPro" id="IPR003593">
    <property type="entry name" value="AAA+_ATPase"/>
</dbReference>
<dbReference type="InterPro" id="IPR015854">
    <property type="entry name" value="ABC_transpr_LolD-like"/>
</dbReference>
<dbReference type="Gene3D" id="3.40.50.300">
    <property type="entry name" value="P-loop containing nucleotide triphosphate hydrolases"/>
    <property type="match status" value="1"/>
</dbReference>
<keyword evidence="2 5" id="KW-0067">ATP-binding</keyword>
<name>A0ABV9X797_9ACTN</name>
<feature type="domain" description="ABC transporter" evidence="4">
    <location>
        <begin position="3"/>
        <end position="241"/>
    </location>
</feature>
<dbReference type="InterPro" id="IPR027417">
    <property type="entry name" value="P-loop_NTPase"/>
</dbReference>
<reference evidence="6" key="1">
    <citation type="journal article" date="2019" name="Int. J. Syst. Evol. Microbiol.">
        <title>The Global Catalogue of Microorganisms (GCM) 10K type strain sequencing project: providing services to taxonomists for standard genome sequencing and annotation.</title>
        <authorList>
            <consortium name="The Broad Institute Genomics Platform"/>
            <consortium name="The Broad Institute Genome Sequencing Center for Infectious Disease"/>
            <person name="Wu L."/>
            <person name="Ma J."/>
        </authorList>
    </citation>
    <scope>NUCLEOTIDE SEQUENCE [LARGE SCALE GENOMIC DNA]</scope>
    <source>
        <strain evidence="6">CGMCC 4.1648</strain>
    </source>
</reference>
<dbReference type="GO" id="GO:0005524">
    <property type="term" value="F:ATP binding"/>
    <property type="evidence" value="ECO:0007669"/>
    <property type="project" value="UniProtKB-KW"/>
</dbReference>
<dbReference type="RefSeq" id="WP_345691660.1">
    <property type="nucleotide sequence ID" value="NZ_BAABIT010000001.1"/>
</dbReference>
<dbReference type="Proteomes" id="UP001595829">
    <property type="component" value="Unassembled WGS sequence"/>
</dbReference>
<keyword evidence="1" id="KW-0547">Nucleotide-binding</keyword>
<dbReference type="PANTHER" id="PTHR24220">
    <property type="entry name" value="IMPORT ATP-BINDING PROTEIN"/>
    <property type="match status" value="1"/>
</dbReference>
<gene>
    <name evidence="5" type="ORF">ACFPM3_00345</name>
</gene>
<dbReference type="Pfam" id="PF00005">
    <property type="entry name" value="ABC_tran"/>
    <property type="match status" value="1"/>
</dbReference>
<evidence type="ECO:0000256" key="2">
    <source>
        <dbReference type="ARBA" id="ARBA00022840"/>
    </source>
</evidence>
<evidence type="ECO:0000313" key="6">
    <source>
        <dbReference type="Proteomes" id="UP001595829"/>
    </source>
</evidence>
<evidence type="ECO:0000259" key="4">
    <source>
        <dbReference type="PROSITE" id="PS50893"/>
    </source>
</evidence>
<dbReference type="EMBL" id="JBHSJD010000001">
    <property type="protein sequence ID" value="MFC5020603.1"/>
    <property type="molecule type" value="Genomic_DNA"/>
</dbReference>
<proteinExistence type="predicted"/>
<dbReference type="SMART" id="SM00382">
    <property type="entry name" value="AAA"/>
    <property type="match status" value="1"/>
</dbReference>
<protein>
    <submittedName>
        <fullName evidence="5">ABC transporter ATP-binding protein</fullName>
    </submittedName>
</protein>
<dbReference type="PROSITE" id="PS00211">
    <property type="entry name" value="ABC_TRANSPORTER_1"/>
    <property type="match status" value="1"/>
</dbReference>